<keyword evidence="4" id="KW-1185">Reference proteome</keyword>
<dbReference type="SUPFAM" id="SSF46767">
    <property type="entry name" value="Methylated DNA-protein cysteine methyltransferase, C-terminal domain"/>
    <property type="match status" value="1"/>
</dbReference>
<dbReference type="InterPro" id="IPR036217">
    <property type="entry name" value="MethylDNA_cys_MeTrfase_DNAb"/>
</dbReference>
<dbReference type="RefSeq" id="WP_125130564.1">
    <property type="nucleotide sequence ID" value="NZ_RHJS01000002.1"/>
</dbReference>
<gene>
    <name evidence="3" type="ORF">EBB54_02650</name>
</gene>
<evidence type="ECO:0000259" key="2">
    <source>
        <dbReference type="Pfam" id="PF01035"/>
    </source>
</evidence>
<dbReference type="PANTHER" id="PTHR42942:SF1">
    <property type="entry name" value="ALKYLTRANSFERASE-LIKE PROTEIN 1"/>
    <property type="match status" value="1"/>
</dbReference>
<dbReference type="CDD" id="cd06445">
    <property type="entry name" value="ATase"/>
    <property type="match status" value="1"/>
</dbReference>
<sequence length="121" mass="13569">MDFYKRMELVCERIPAGRAASYGQIALLCGKPGNARQVGYALRRGRAGESVPAHRIVNAKGILSGAEAFDTPETQKRLLEGEGVRVQKTDAGWRVDLREYGWVNSIEEAEELYRIFQERGI</sequence>
<reference evidence="3" key="1">
    <citation type="submission" date="2018-10" db="EMBL/GenBank/DDBJ databases">
        <title>Schaedlerella arabinophila gen. nov. sp. nov., isolated from the mouse intestinal tract and comparative analysis with the genome of the closely related altered Schaedler flora strain ASF502.</title>
        <authorList>
            <person name="Miyake S."/>
            <person name="Soh M."/>
            <person name="Seedorf H."/>
        </authorList>
    </citation>
    <scope>NUCLEOTIDE SEQUENCE [LARGE SCALE GENOMIC DNA]</scope>
    <source>
        <strain evidence="3">DSM 106076</strain>
    </source>
</reference>
<dbReference type="InterPro" id="IPR014048">
    <property type="entry name" value="MethylDNA_cys_MeTrfase_DNA-bd"/>
</dbReference>
<proteinExistence type="predicted"/>
<comment type="caution">
    <text evidence="3">The sequence shown here is derived from an EMBL/GenBank/DDBJ whole genome shotgun (WGS) entry which is preliminary data.</text>
</comment>
<evidence type="ECO:0000313" key="3">
    <source>
        <dbReference type="EMBL" id="RRK30401.1"/>
    </source>
</evidence>
<dbReference type="EMBL" id="RHJS01000002">
    <property type="protein sequence ID" value="RRK30401.1"/>
    <property type="molecule type" value="Genomic_DNA"/>
</dbReference>
<accession>A0A426DCB8</accession>
<evidence type="ECO:0000313" key="4">
    <source>
        <dbReference type="Proteomes" id="UP000274920"/>
    </source>
</evidence>
<dbReference type="Gene3D" id="1.10.10.10">
    <property type="entry name" value="Winged helix-like DNA-binding domain superfamily/Winged helix DNA-binding domain"/>
    <property type="match status" value="1"/>
</dbReference>
<dbReference type="PANTHER" id="PTHR42942">
    <property type="entry name" value="6-O-METHYLGUANINE DNA METHYLTRANSFERASE"/>
    <property type="match status" value="1"/>
</dbReference>
<dbReference type="InterPro" id="IPR036388">
    <property type="entry name" value="WH-like_DNA-bd_sf"/>
</dbReference>
<dbReference type="Pfam" id="PF01035">
    <property type="entry name" value="DNA_binding_1"/>
    <property type="match status" value="1"/>
</dbReference>
<dbReference type="GO" id="GO:0003824">
    <property type="term" value="F:catalytic activity"/>
    <property type="evidence" value="ECO:0007669"/>
    <property type="project" value="InterPro"/>
</dbReference>
<evidence type="ECO:0000256" key="1">
    <source>
        <dbReference type="ARBA" id="ARBA00022763"/>
    </source>
</evidence>
<dbReference type="InterPro" id="IPR052520">
    <property type="entry name" value="ATL_DNA_repair"/>
</dbReference>
<name>A0A426DCB8_9FIRM</name>
<protein>
    <submittedName>
        <fullName evidence="3">MGMT family protein</fullName>
    </submittedName>
</protein>
<dbReference type="Proteomes" id="UP000274920">
    <property type="component" value="Unassembled WGS sequence"/>
</dbReference>
<keyword evidence="1" id="KW-0227">DNA damage</keyword>
<dbReference type="AlphaFoldDB" id="A0A426DCB8"/>
<organism evidence="3 4">
    <name type="scientific">Schaedlerella arabinosiphila</name>
    <dbReference type="NCBI Taxonomy" id="2044587"/>
    <lineage>
        <taxon>Bacteria</taxon>
        <taxon>Bacillati</taxon>
        <taxon>Bacillota</taxon>
        <taxon>Clostridia</taxon>
        <taxon>Lachnospirales</taxon>
        <taxon>Lachnospiraceae</taxon>
        <taxon>Schaedlerella</taxon>
    </lineage>
</organism>
<feature type="domain" description="Methylated-DNA-[protein]-cysteine S-methyltransferase DNA binding" evidence="2">
    <location>
        <begin position="2"/>
        <end position="84"/>
    </location>
</feature>
<dbReference type="GO" id="GO:0006281">
    <property type="term" value="P:DNA repair"/>
    <property type="evidence" value="ECO:0007669"/>
    <property type="project" value="InterPro"/>
</dbReference>